<dbReference type="Proteomes" id="UP001466331">
    <property type="component" value="Unassembled WGS sequence"/>
</dbReference>
<dbReference type="RefSeq" id="WP_420069289.1">
    <property type="nucleotide sequence ID" value="NZ_JBCHKQ010000002.1"/>
</dbReference>
<evidence type="ECO:0000256" key="1">
    <source>
        <dbReference type="SAM" id="Phobius"/>
    </source>
</evidence>
<comment type="caution">
    <text evidence="2">The sequence shown here is derived from an EMBL/GenBank/DDBJ whole genome shotgun (WGS) entry which is preliminary data.</text>
</comment>
<feature type="transmembrane region" description="Helical" evidence="1">
    <location>
        <begin position="21"/>
        <end position="43"/>
    </location>
</feature>
<evidence type="ECO:0008006" key="4">
    <source>
        <dbReference type="Google" id="ProtNLM"/>
    </source>
</evidence>
<accession>A0ABU9UB02</accession>
<organism evidence="2 3">
    <name type="scientific">Rarispira pelagica</name>
    <dbReference type="NCBI Taxonomy" id="3141764"/>
    <lineage>
        <taxon>Bacteria</taxon>
        <taxon>Pseudomonadati</taxon>
        <taxon>Spirochaetota</taxon>
        <taxon>Spirochaetia</taxon>
        <taxon>Winmispirales</taxon>
        <taxon>Winmispiraceae</taxon>
        <taxon>Rarispira</taxon>
    </lineage>
</organism>
<keyword evidence="1" id="KW-0812">Transmembrane</keyword>
<keyword evidence="1" id="KW-1133">Transmembrane helix</keyword>
<name>A0ABU9UB02_9SPIR</name>
<feature type="transmembrane region" description="Helical" evidence="1">
    <location>
        <begin position="91"/>
        <end position="114"/>
    </location>
</feature>
<protein>
    <recommendedName>
        <fullName evidence="4">DUF1097 domain-containing protein</fullName>
    </recommendedName>
</protein>
<proteinExistence type="predicted"/>
<gene>
    <name evidence="2" type="ORF">WKV44_04710</name>
</gene>
<sequence length="167" mass="17842">MASDFSSDELYNERLSNVRSSSAWVGAAAGTAAGMINMWLTIYDRGFDGAIALTTIPPVFIAAFVGYFSTQWAAVNVTKNCSYLFMGFLQGIFWGAVDGVIIAFSAYLPLFIIGELTGTINFNFDNSTFYPLQLLGTTVLGSVLYGGVYGAVCGAVGGPVISLYMRI</sequence>
<reference evidence="2 3" key="1">
    <citation type="submission" date="2024-03" db="EMBL/GenBank/DDBJ databases">
        <title>Ignisphaera cupida sp. nov., a hyperthermophilic hydrolytic archaeon from a hot spring of Kamchatka, and proposal of Ignisphaeraceae fam. nov.</title>
        <authorList>
            <person name="Podosokorskaya O.A."/>
            <person name="Elcheninov A.G."/>
            <person name="Maltseva A.I."/>
            <person name="Zayulina K.S."/>
            <person name="Novikov A."/>
            <person name="Merkel A.Y."/>
        </authorList>
    </citation>
    <scope>NUCLEOTIDE SEQUENCE [LARGE SCALE GENOMIC DNA]</scope>
    <source>
        <strain evidence="2 3">38H-sp</strain>
    </source>
</reference>
<keyword evidence="1" id="KW-0472">Membrane</keyword>
<dbReference type="EMBL" id="JBCHKQ010000002">
    <property type="protein sequence ID" value="MEM5947840.1"/>
    <property type="molecule type" value="Genomic_DNA"/>
</dbReference>
<keyword evidence="3" id="KW-1185">Reference proteome</keyword>
<feature type="transmembrane region" description="Helical" evidence="1">
    <location>
        <begin position="134"/>
        <end position="164"/>
    </location>
</feature>
<feature type="transmembrane region" description="Helical" evidence="1">
    <location>
        <begin position="49"/>
        <end position="70"/>
    </location>
</feature>
<evidence type="ECO:0000313" key="3">
    <source>
        <dbReference type="Proteomes" id="UP001466331"/>
    </source>
</evidence>
<evidence type="ECO:0000313" key="2">
    <source>
        <dbReference type="EMBL" id="MEM5947840.1"/>
    </source>
</evidence>